<dbReference type="SUPFAM" id="SSF110849">
    <property type="entry name" value="ParB/Sulfiredoxin"/>
    <property type="match status" value="1"/>
</dbReference>
<organism evidence="5 6">
    <name type="scientific">Methylacidiphilum infernorum (isolate V4)</name>
    <name type="common">Methylokorus infernorum (strain V4)</name>
    <dbReference type="NCBI Taxonomy" id="481448"/>
    <lineage>
        <taxon>Bacteria</taxon>
        <taxon>Pseudomonadati</taxon>
        <taxon>Verrucomicrobiota</taxon>
        <taxon>Methylacidiphilae</taxon>
        <taxon>Methylacidiphilales</taxon>
        <taxon>Methylacidiphilaceae</taxon>
        <taxon>Methylacidiphilum (ex Ratnadevi et al. 2023)</taxon>
    </lineage>
</organism>
<dbReference type="InterPro" id="IPR036086">
    <property type="entry name" value="ParB/Sulfiredoxin_sf"/>
</dbReference>
<dbReference type="GO" id="GO:0005694">
    <property type="term" value="C:chromosome"/>
    <property type="evidence" value="ECO:0007669"/>
    <property type="project" value="TreeGrafter"/>
</dbReference>
<dbReference type="CDD" id="cd16393">
    <property type="entry name" value="SPO0J_N"/>
    <property type="match status" value="1"/>
</dbReference>
<feature type="domain" description="ParB-like N-terminal" evidence="4">
    <location>
        <begin position="52"/>
        <end position="142"/>
    </location>
</feature>
<gene>
    <name evidence="5" type="primary">spo0J</name>
    <name evidence="5" type="ordered locus">Minf_0022</name>
</gene>
<dbReference type="GO" id="GO:0045881">
    <property type="term" value="P:positive regulation of sporulation resulting in formation of a cellular spore"/>
    <property type="evidence" value="ECO:0007669"/>
    <property type="project" value="TreeGrafter"/>
</dbReference>
<dbReference type="GO" id="GO:0007059">
    <property type="term" value="P:chromosome segregation"/>
    <property type="evidence" value="ECO:0007669"/>
    <property type="project" value="UniProtKB-KW"/>
</dbReference>
<dbReference type="KEGG" id="min:Minf_0022"/>
<name>B3DWI7_METI4</name>
<dbReference type="PANTHER" id="PTHR33375:SF1">
    <property type="entry name" value="CHROMOSOME-PARTITIONING PROTEIN PARB-RELATED"/>
    <property type="match status" value="1"/>
</dbReference>
<dbReference type="AlphaFoldDB" id="B3DWI7"/>
<dbReference type="Gene3D" id="3.90.1530.30">
    <property type="match status" value="1"/>
</dbReference>
<dbReference type="GO" id="GO:0003677">
    <property type="term" value="F:DNA binding"/>
    <property type="evidence" value="ECO:0007669"/>
    <property type="project" value="UniProtKB-KW"/>
</dbReference>
<dbReference type="PANTHER" id="PTHR33375">
    <property type="entry name" value="CHROMOSOME-PARTITIONING PROTEIN PARB-RELATED"/>
    <property type="match status" value="1"/>
</dbReference>
<dbReference type="Gene3D" id="1.10.10.2830">
    <property type="match status" value="1"/>
</dbReference>
<dbReference type="Pfam" id="PF23552">
    <property type="entry name" value="ParB_C"/>
    <property type="match status" value="1"/>
</dbReference>
<dbReference type="InterPro" id="IPR004437">
    <property type="entry name" value="ParB/RepB/Spo0J"/>
</dbReference>
<dbReference type="InterPro" id="IPR050336">
    <property type="entry name" value="Chromosome_partition/occlusion"/>
</dbReference>
<dbReference type="NCBIfam" id="TIGR00180">
    <property type="entry name" value="parB_part"/>
    <property type="match status" value="1"/>
</dbReference>
<evidence type="ECO:0000313" key="5">
    <source>
        <dbReference type="EMBL" id="ACD82082.1"/>
    </source>
</evidence>
<keyword evidence="2" id="KW-0159">Chromosome partition</keyword>
<dbReference type="InterPro" id="IPR041468">
    <property type="entry name" value="HTH_ParB/Spo0J"/>
</dbReference>
<dbReference type="Proteomes" id="UP000009149">
    <property type="component" value="Chromosome"/>
</dbReference>
<protein>
    <submittedName>
        <fullName evidence="5">Chromosome (Plasmid) partitioning protein, ParB/Spo0J family</fullName>
    </submittedName>
</protein>
<dbReference type="HOGENOM" id="CLU_023853_0_0_0"/>
<evidence type="ECO:0000256" key="2">
    <source>
        <dbReference type="ARBA" id="ARBA00022829"/>
    </source>
</evidence>
<dbReference type="FunFam" id="3.90.1530.30:FF:000001">
    <property type="entry name" value="Chromosome partitioning protein ParB"/>
    <property type="match status" value="1"/>
</dbReference>
<dbReference type="FunFam" id="1.10.10.2830:FF:000001">
    <property type="entry name" value="Chromosome partitioning protein ParB"/>
    <property type="match status" value="1"/>
</dbReference>
<evidence type="ECO:0000259" key="4">
    <source>
        <dbReference type="SMART" id="SM00470"/>
    </source>
</evidence>
<dbReference type="SUPFAM" id="SSF109709">
    <property type="entry name" value="KorB DNA-binding domain-like"/>
    <property type="match status" value="1"/>
</dbReference>
<dbReference type="SMART" id="SM00470">
    <property type="entry name" value="ParB"/>
    <property type="match status" value="1"/>
</dbReference>
<evidence type="ECO:0000313" key="6">
    <source>
        <dbReference type="Proteomes" id="UP000009149"/>
    </source>
</evidence>
<dbReference type="EMBL" id="CP000975">
    <property type="protein sequence ID" value="ACD82082.1"/>
    <property type="molecule type" value="Genomic_DNA"/>
</dbReference>
<evidence type="ECO:0000256" key="1">
    <source>
        <dbReference type="ARBA" id="ARBA00006295"/>
    </source>
</evidence>
<evidence type="ECO:0000256" key="3">
    <source>
        <dbReference type="ARBA" id="ARBA00023125"/>
    </source>
</evidence>
<dbReference type="InterPro" id="IPR003115">
    <property type="entry name" value="ParB_N"/>
</dbReference>
<sequence>MISLLLVFNIVENKGTKESMSKRSLGKGLSDLINTKSLFSSSPSEERGEKISMIKLSHITPNPYQPRKEIHEEDLEDMVQSIKEKGILQPIIVRQLKEDHFELIAGERRWRSATKAGLEVIPAIVRNVSDSDLLELALIENLQRSDLNPIEEARGYALMIEKFGFTQELVALRLGKNRATVANSLRLLSLSERVQELIEKGNLSQGHGKVLVGISDRKKQEKVALKIIQEGWSVRKTEEFVSGFASSRRKQDQGKQKEPDCLKNIETELCSKLGSKVKIKGNKNSGKIEIAFNSFQDLQRVLSFLGISF</sequence>
<dbReference type="InterPro" id="IPR057240">
    <property type="entry name" value="ParB_dimer_C"/>
</dbReference>
<dbReference type="Pfam" id="PF02195">
    <property type="entry name" value="ParB_N"/>
    <property type="match status" value="1"/>
</dbReference>
<dbReference type="eggNOG" id="COG1475">
    <property type="taxonomic scope" value="Bacteria"/>
</dbReference>
<dbReference type="STRING" id="481448.Minf_0022"/>
<dbReference type="Pfam" id="PF17762">
    <property type="entry name" value="HTH_ParB"/>
    <property type="match status" value="1"/>
</dbReference>
<comment type="similarity">
    <text evidence="1">Belongs to the ParB family.</text>
</comment>
<reference evidence="5 6" key="1">
    <citation type="journal article" date="2008" name="Biol. Direct">
        <title>Complete genome sequence of the extremely acidophilic methanotroph isolate V4, Methylacidiphilum infernorum, a representative of the bacterial phylum Verrucomicrobia.</title>
        <authorList>
            <person name="Hou S."/>
            <person name="Makarova K.S."/>
            <person name="Saw J.H."/>
            <person name="Senin P."/>
            <person name="Ly B.V."/>
            <person name="Zhou Z."/>
            <person name="Ren Y."/>
            <person name="Wang J."/>
            <person name="Galperin M.Y."/>
            <person name="Omelchenko M.V."/>
            <person name="Wolf Y.I."/>
            <person name="Yutin N."/>
            <person name="Koonin E.V."/>
            <person name="Stott M.B."/>
            <person name="Mountain B.W."/>
            <person name="Crowe M.A."/>
            <person name="Smirnova A.V."/>
            <person name="Dunfield P.F."/>
            <person name="Feng L."/>
            <person name="Wang L."/>
            <person name="Alam M."/>
        </authorList>
    </citation>
    <scope>NUCLEOTIDE SEQUENCE [LARGE SCALE GENOMIC DNA]</scope>
    <source>
        <strain evidence="6">Isolate V4</strain>
    </source>
</reference>
<keyword evidence="3" id="KW-0238">DNA-binding</keyword>
<accession>B3DWI7</accession>
<proteinExistence type="inferred from homology"/>